<proteinExistence type="predicted"/>
<feature type="non-terminal residue" evidence="2">
    <location>
        <position position="289"/>
    </location>
</feature>
<keyword evidence="3" id="KW-1185">Reference proteome</keyword>
<feature type="non-terminal residue" evidence="2">
    <location>
        <position position="1"/>
    </location>
</feature>
<feature type="region of interest" description="Disordered" evidence="1">
    <location>
        <begin position="1"/>
        <end position="22"/>
    </location>
</feature>
<evidence type="ECO:0000256" key="1">
    <source>
        <dbReference type="SAM" id="MobiDB-lite"/>
    </source>
</evidence>
<sequence>MELKKGDIQQQSPTNVKTESSVVETPIERLMGQGVLEGLQEDISTMNKNTDNLSDTFLYVHTVLATRIELTEDQARLQSLNSDSHKTESTNPIKLVPRIQSLLHHWDCTNPQNSVTVHTTLNPEDLSCVGGFHDHGAFNIPLSFIDHPNYNIHQFLSSLARDIWKNLSRSSEHAIIDGIINRLTKITPTTSPRIFVKLYSISVIGSSKNILFDGPSCVWKWVNPKGIHRKAGCWEATADKAVVDGEFSTRKNLKLLVHGLTPESKEQIIRQGEKTTKQKIRKSLLGFDA</sequence>
<evidence type="ECO:0000313" key="3">
    <source>
        <dbReference type="Proteomes" id="UP000258309"/>
    </source>
</evidence>
<dbReference type="OrthoDB" id="3476937at2759"/>
<feature type="compositionally biased region" description="Polar residues" evidence="1">
    <location>
        <begin position="8"/>
        <end position="22"/>
    </location>
</feature>
<comment type="caution">
    <text evidence="2">The sequence shown here is derived from an EMBL/GenBank/DDBJ whole genome shotgun (WGS) entry which is preliminary data.</text>
</comment>
<dbReference type="Proteomes" id="UP000258309">
    <property type="component" value="Unassembled WGS sequence"/>
</dbReference>
<dbReference type="AlphaFoldDB" id="A0A3E2HGC0"/>
<organism evidence="2 3">
    <name type="scientific">Scytalidium lignicola</name>
    <name type="common">Hyphomycete</name>
    <dbReference type="NCBI Taxonomy" id="5539"/>
    <lineage>
        <taxon>Eukaryota</taxon>
        <taxon>Fungi</taxon>
        <taxon>Dikarya</taxon>
        <taxon>Ascomycota</taxon>
        <taxon>Pezizomycotina</taxon>
        <taxon>Leotiomycetes</taxon>
        <taxon>Leotiomycetes incertae sedis</taxon>
        <taxon>Scytalidium</taxon>
    </lineage>
</organism>
<reference evidence="2 3" key="1">
    <citation type="submission" date="2018-05" db="EMBL/GenBank/DDBJ databases">
        <title>Draft genome sequence of Scytalidium lignicola DSM 105466, a ubiquitous saprotrophic fungus.</title>
        <authorList>
            <person name="Buettner E."/>
            <person name="Gebauer A.M."/>
            <person name="Hofrichter M."/>
            <person name="Liers C."/>
            <person name="Kellner H."/>
        </authorList>
    </citation>
    <scope>NUCLEOTIDE SEQUENCE [LARGE SCALE GENOMIC DNA]</scope>
    <source>
        <strain evidence="2 3">DSM 105466</strain>
    </source>
</reference>
<name>A0A3E2HGC0_SCYLI</name>
<gene>
    <name evidence="2" type="ORF">B7463_g3872</name>
</gene>
<accession>A0A3E2HGC0</accession>
<protein>
    <submittedName>
        <fullName evidence="2">Uncharacterized protein</fullName>
    </submittedName>
</protein>
<dbReference type="EMBL" id="NCSJ02000054">
    <property type="protein sequence ID" value="RFU32476.1"/>
    <property type="molecule type" value="Genomic_DNA"/>
</dbReference>
<evidence type="ECO:0000313" key="2">
    <source>
        <dbReference type="EMBL" id="RFU32476.1"/>
    </source>
</evidence>